<evidence type="ECO:0000313" key="4">
    <source>
        <dbReference type="Proteomes" id="UP000004030"/>
    </source>
</evidence>
<feature type="domain" description="Phasin" evidence="2">
    <location>
        <begin position="269"/>
        <end position="366"/>
    </location>
</feature>
<reference evidence="3 4" key="1">
    <citation type="journal article" date="2012" name="J. Bacteriol.">
        <title>Genome sequence of benzo(a)pyrene-degrading bacterium Novosphingobium pentaromativorans US6-1.</title>
        <authorList>
            <person name="Luo Y.R."/>
            <person name="Kang S.G."/>
            <person name="Kim S.J."/>
            <person name="Kim M.R."/>
            <person name="Li N."/>
            <person name="Lee J.H."/>
            <person name="Kwon K.K."/>
        </authorList>
    </citation>
    <scope>NUCLEOTIDE SEQUENCE [LARGE SCALE GENOMIC DNA]</scope>
    <source>
        <strain evidence="3 4">US6-1</strain>
    </source>
</reference>
<feature type="compositionally biased region" description="Basic and acidic residues" evidence="1">
    <location>
        <begin position="85"/>
        <end position="96"/>
    </location>
</feature>
<dbReference type="Proteomes" id="UP000004030">
    <property type="component" value="Unassembled WGS sequence"/>
</dbReference>
<proteinExistence type="predicted"/>
<dbReference type="AlphaFoldDB" id="G6EDN6"/>
<protein>
    <submittedName>
        <fullName evidence="3">Phasin</fullName>
    </submittedName>
</protein>
<feature type="region of interest" description="Disordered" evidence="1">
    <location>
        <begin position="58"/>
        <end position="184"/>
    </location>
</feature>
<name>G6EDN6_9SPHN</name>
<dbReference type="eggNOG" id="COG5490">
    <property type="taxonomic scope" value="Bacteria"/>
</dbReference>
<sequence>MCEIILCNATNRILESLTTESGCSWPERRMREAGLKRMAGTEDEKGKALAEKAYEAAAASASDEPSVKAGKSVKPAAKTTAAKAASEESAAKKDELAVTPTEASKPEETAATEAKPEAAPVVETKAAAPDTADATTAKVAPKAKTAPKAAVKPKTAEKPKAAAAKSKPAPAEKPKPAPVAPVQAAPAKPALEVAKVKPATAKPAAPQTKAAPKTVDAKSPVFAGLFTNFMLEEQSMDMSANFAGIQQAMTEAQAKAKAAFEKSTTMMGEVNEFTKGNVEAVMESGKIFAEGMQGLGSEIVSEGRSTFETMSGDIKELAAAKSPTDFFKIQGDMMRKNFDSAVAYSSKNSEAMLKLMSDVMAPISGRVSMAMEKVRQTSL</sequence>
<comment type="caution">
    <text evidence="3">The sequence shown here is derived from an EMBL/GenBank/DDBJ whole genome shotgun (WGS) entry which is preliminary data.</text>
</comment>
<evidence type="ECO:0000259" key="2">
    <source>
        <dbReference type="Pfam" id="PF09361"/>
    </source>
</evidence>
<dbReference type="STRING" id="1088721.JI59_07790"/>
<dbReference type="InterPro" id="IPR018968">
    <property type="entry name" value="Phasin"/>
</dbReference>
<dbReference type="Pfam" id="PF09361">
    <property type="entry name" value="Phasin_2"/>
    <property type="match status" value="1"/>
</dbReference>
<gene>
    <name evidence="3" type="ORF">NSU_2457</name>
</gene>
<evidence type="ECO:0000313" key="3">
    <source>
        <dbReference type="EMBL" id="EHJ60524.1"/>
    </source>
</evidence>
<evidence type="ECO:0000256" key="1">
    <source>
        <dbReference type="SAM" id="MobiDB-lite"/>
    </source>
</evidence>
<dbReference type="PATRIC" id="fig|1088721.3.peg.2427"/>
<feature type="compositionally biased region" description="Low complexity" evidence="1">
    <location>
        <begin position="99"/>
        <end position="153"/>
    </location>
</feature>
<keyword evidence="4" id="KW-1185">Reference proteome</keyword>
<dbReference type="EMBL" id="AGFM01000037">
    <property type="protein sequence ID" value="EHJ60524.1"/>
    <property type="molecule type" value="Genomic_DNA"/>
</dbReference>
<organism evidence="3 4">
    <name type="scientific">Novosphingobium pentaromativorans US6-1</name>
    <dbReference type="NCBI Taxonomy" id="1088721"/>
    <lineage>
        <taxon>Bacteria</taxon>
        <taxon>Pseudomonadati</taxon>
        <taxon>Pseudomonadota</taxon>
        <taxon>Alphaproteobacteria</taxon>
        <taxon>Sphingomonadales</taxon>
        <taxon>Sphingomonadaceae</taxon>
        <taxon>Novosphingobium</taxon>
    </lineage>
</organism>
<accession>G6EDN6</accession>